<feature type="region of interest" description="Disordered" evidence="9">
    <location>
        <begin position="2369"/>
        <end position="2467"/>
    </location>
</feature>
<dbReference type="Pfam" id="PF00023">
    <property type="entry name" value="Ank"/>
    <property type="match status" value="4"/>
</dbReference>
<dbReference type="GO" id="GO:0005856">
    <property type="term" value="C:cytoskeleton"/>
    <property type="evidence" value="ECO:0007669"/>
    <property type="project" value="UniProtKB-SubCell"/>
</dbReference>
<feature type="region of interest" description="Disordered" evidence="9">
    <location>
        <begin position="2145"/>
        <end position="2323"/>
    </location>
</feature>
<evidence type="ECO:0000256" key="7">
    <source>
        <dbReference type="ARBA" id="ARBA00023136"/>
    </source>
</evidence>
<dbReference type="Pfam" id="PF17809">
    <property type="entry name" value="UPA_2"/>
    <property type="match status" value="1"/>
</dbReference>
<dbReference type="HOGENOM" id="CLU_227152_0_0_1"/>
<dbReference type="Gene3D" id="2.60.40.2660">
    <property type="match status" value="1"/>
</dbReference>
<feature type="compositionally biased region" description="Acidic residues" evidence="9">
    <location>
        <begin position="2585"/>
        <end position="2595"/>
    </location>
</feature>
<dbReference type="PRINTS" id="PR01415">
    <property type="entry name" value="ANKYRIN"/>
</dbReference>
<dbReference type="InterPro" id="IPR002110">
    <property type="entry name" value="Ankyrin_rpt"/>
</dbReference>
<dbReference type="PROSITE" id="PS50297">
    <property type="entry name" value="ANK_REP_REGION"/>
    <property type="match status" value="21"/>
</dbReference>
<feature type="region of interest" description="Disordered" evidence="9">
    <location>
        <begin position="1844"/>
        <end position="1878"/>
    </location>
</feature>
<feature type="compositionally biased region" description="Polar residues" evidence="9">
    <location>
        <begin position="2274"/>
        <end position="2287"/>
    </location>
</feature>
<dbReference type="Pfam" id="PF00531">
    <property type="entry name" value="Death"/>
    <property type="match status" value="1"/>
</dbReference>
<dbReference type="PANTHER" id="PTHR24123:SF49">
    <property type="entry name" value="ANKYRIN-2-LIKE ISOFORM X1"/>
    <property type="match status" value="1"/>
</dbReference>
<dbReference type="CDD" id="cd08317">
    <property type="entry name" value="Death_ank"/>
    <property type="match status" value="1"/>
</dbReference>
<evidence type="ECO:0000313" key="10">
    <source>
        <dbReference type="EMBL" id="EKC24774.1"/>
    </source>
</evidence>
<feature type="compositionally biased region" description="Acidic residues" evidence="9">
    <location>
        <begin position="2424"/>
        <end position="2437"/>
    </location>
</feature>
<evidence type="ECO:0000256" key="4">
    <source>
        <dbReference type="ARBA" id="ARBA00022553"/>
    </source>
</evidence>
<name>K1Q086_MAGGI</name>
<dbReference type="SMART" id="SM00218">
    <property type="entry name" value="ZU5"/>
    <property type="match status" value="1"/>
</dbReference>
<dbReference type="InterPro" id="IPR036770">
    <property type="entry name" value="Ankyrin_rpt-contain_sf"/>
</dbReference>
<evidence type="ECO:0000256" key="8">
    <source>
        <dbReference type="ARBA" id="ARBA00023212"/>
    </source>
</evidence>
<feature type="compositionally biased region" description="Acidic residues" evidence="9">
    <location>
        <begin position="2388"/>
        <end position="2397"/>
    </location>
</feature>
<dbReference type="PROSITE" id="PS50088">
    <property type="entry name" value="ANK_REPEAT"/>
    <property type="match status" value="21"/>
</dbReference>
<feature type="compositionally biased region" description="Low complexity" evidence="9">
    <location>
        <begin position="2154"/>
        <end position="2164"/>
    </location>
</feature>
<dbReference type="GO" id="GO:0016020">
    <property type="term" value="C:membrane"/>
    <property type="evidence" value="ECO:0007669"/>
    <property type="project" value="UniProtKB-SubCell"/>
</dbReference>
<dbReference type="SMART" id="SM00248">
    <property type="entry name" value="ANK"/>
    <property type="match status" value="23"/>
</dbReference>
<keyword evidence="5" id="KW-0677">Repeat</keyword>
<feature type="compositionally biased region" description="Basic residues" evidence="9">
    <location>
        <begin position="2458"/>
        <end position="2467"/>
    </location>
</feature>
<dbReference type="GO" id="GO:0007165">
    <property type="term" value="P:signal transduction"/>
    <property type="evidence" value="ECO:0007669"/>
    <property type="project" value="InterPro"/>
</dbReference>
<feature type="compositionally biased region" description="Basic and acidic residues" evidence="9">
    <location>
        <begin position="2302"/>
        <end position="2322"/>
    </location>
</feature>
<gene>
    <name evidence="10" type="ORF">CGI_10019530</name>
</gene>
<dbReference type="Pfam" id="PF12796">
    <property type="entry name" value="Ank_2"/>
    <property type="match status" value="6"/>
</dbReference>
<keyword evidence="7" id="KW-0472">Membrane</keyword>
<keyword evidence="3" id="KW-0963">Cytoplasm</keyword>
<dbReference type="FunFam" id="2.60.40.2660:FF:000001">
    <property type="entry name" value="Ankyrin-3 isoform 2"/>
    <property type="match status" value="1"/>
</dbReference>
<dbReference type="FunFam" id="1.25.40.20:FF:000001">
    <property type="entry name" value="Ankyrin-2 isoform 2"/>
    <property type="match status" value="1"/>
</dbReference>
<dbReference type="InterPro" id="IPR040745">
    <property type="entry name" value="Ankyrin_UPA"/>
</dbReference>
<keyword evidence="8" id="KW-0206">Cytoskeleton</keyword>
<feature type="compositionally biased region" description="Basic and acidic residues" evidence="9">
    <location>
        <begin position="2414"/>
        <end position="2423"/>
    </location>
</feature>
<dbReference type="InterPro" id="IPR000488">
    <property type="entry name" value="Death_dom"/>
</dbReference>
<comment type="subcellular location">
    <subcellularLocation>
        <location evidence="1">Cytoplasm</location>
        <location evidence="1">Cytoskeleton</location>
    </subcellularLocation>
    <subcellularLocation>
        <location evidence="2">Membrane</location>
    </subcellularLocation>
</comment>
<dbReference type="FunFam" id="2.60.220.30:FF:000009">
    <property type="entry name" value="Ankyrin 2, isoform G"/>
    <property type="match status" value="1"/>
</dbReference>
<feature type="compositionally biased region" description="Acidic residues" evidence="9">
    <location>
        <begin position="2211"/>
        <end position="2220"/>
    </location>
</feature>
<feature type="region of interest" description="Disordered" evidence="9">
    <location>
        <begin position="2564"/>
        <end position="2595"/>
    </location>
</feature>
<dbReference type="InParanoid" id="K1Q086"/>
<evidence type="ECO:0000256" key="6">
    <source>
        <dbReference type="ARBA" id="ARBA00023043"/>
    </source>
</evidence>
<dbReference type="PANTHER" id="PTHR24123">
    <property type="entry name" value="ANKYRIN REPEAT-CONTAINING"/>
    <property type="match status" value="1"/>
</dbReference>
<dbReference type="InterPro" id="IPR011029">
    <property type="entry name" value="DEATH-like_dom_sf"/>
</dbReference>
<dbReference type="PROSITE" id="PS50017">
    <property type="entry name" value="DEATH_DOMAIN"/>
    <property type="match status" value="1"/>
</dbReference>
<evidence type="ECO:0000256" key="5">
    <source>
        <dbReference type="ARBA" id="ARBA00022737"/>
    </source>
</evidence>
<dbReference type="Pfam" id="PF00791">
    <property type="entry name" value="ZU5"/>
    <property type="match status" value="1"/>
</dbReference>
<organism evidence="10">
    <name type="scientific">Magallana gigas</name>
    <name type="common">Pacific oyster</name>
    <name type="synonym">Crassostrea gigas</name>
    <dbReference type="NCBI Taxonomy" id="29159"/>
    <lineage>
        <taxon>Eukaryota</taxon>
        <taxon>Metazoa</taxon>
        <taxon>Spiralia</taxon>
        <taxon>Lophotrochozoa</taxon>
        <taxon>Mollusca</taxon>
        <taxon>Bivalvia</taxon>
        <taxon>Autobranchia</taxon>
        <taxon>Pteriomorphia</taxon>
        <taxon>Ostreida</taxon>
        <taxon>Ostreoidea</taxon>
        <taxon>Ostreidae</taxon>
        <taxon>Magallana</taxon>
    </lineage>
</organism>
<evidence type="ECO:0000256" key="2">
    <source>
        <dbReference type="ARBA" id="ARBA00004370"/>
    </source>
</evidence>
<dbReference type="InterPro" id="IPR051165">
    <property type="entry name" value="Multifunctional_ANK_Repeat"/>
</dbReference>
<dbReference type="Pfam" id="PF13637">
    <property type="entry name" value="Ank_4"/>
    <property type="match status" value="1"/>
</dbReference>
<reference evidence="10" key="1">
    <citation type="journal article" date="2012" name="Nature">
        <title>The oyster genome reveals stress adaptation and complexity of shell formation.</title>
        <authorList>
            <person name="Zhang G."/>
            <person name="Fang X."/>
            <person name="Guo X."/>
            <person name="Li L."/>
            <person name="Luo R."/>
            <person name="Xu F."/>
            <person name="Yang P."/>
            <person name="Zhang L."/>
            <person name="Wang X."/>
            <person name="Qi H."/>
            <person name="Xiong Z."/>
            <person name="Que H."/>
            <person name="Xie Y."/>
            <person name="Holland P.W."/>
            <person name="Paps J."/>
            <person name="Zhu Y."/>
            <person name="Wu F."/>
            <person name="Chen Y."/>
            <person name="Wang J."/>
            <person name="Peng C."/>
            <person name="Meng J."/>
            <person name="Yang L."/>
            <person name="Liu J."/>
            <person name="Wen B."/>
            <person name="Zhang N."/>
            <person name="Huang Z."/>
            <person name="Zhu Q."/>
            <person name="Feng Y."/>
            <person name="Mount A."/>
            <person name="Hedgecock D."/>
            <person name="Xu Z."/>
            <person name="Liu Y."/>
            <person name="Domazet-Loso T."/>
            <person name="Du Y."/>
            <person name="Sun X."/>
            <person name="Zhang S."/>
            <person name="Liu B."/>
            <person name="Cheng P."/>
            <person name="Jiang X."/>
            <person name="Li J."/>
            <person name="Fan D."/>
            <person name="Wang W."/>
            <person name="Fu W."/>
            <person name="Wang T."/>
            <person name="Wang B."/>
            <person name="Zhang J."/>
            <person name="Peng Z."/>
            <person name="Li Y."/>
            <person name="Li N."/>
            <person name="Wang J."/>
            <person name="Chen M."/>
            <person name="He Y."/>
            <person name="Tan F."/>
            <person name="Song X."/>
            <person name="Zheng Q."/>
            <person name="Huang R."/>
            <person name="Yang H."/>
            <person name="Du X."/>
            <person name="Chen L."/>
            <person name="Yang M."/>
            <person name="Gaffney P.M."/>
            <person name="Wang S."/>
            <person name="Luo L."/>
            <person name="She Z."/>
            <person name="Ming Y."/>
            <person name="Huang W."/>
            <person name="Zhang S."/>
            <person name="Huang B."/>
            <person name="Zhang Y."/>
            <person name="Qu T."/>
            <person name="Ni P."/>
            <person name="Miao G."/>
            <person name="Wang J."/>
            <person name="Wang Q."/>
            <person name="Steinberg C.E."/>
            <person name="Wang H."/>
            <person name="Li N."/>
            <person name="Qian L."/>
            <person name="Zhang G."/>
            <person name="Li Y."/>
            <person name="Yang H."/>
            <person name="Liu X."/>
            <person name="Wang J."/>
            <person name="Yin Y."/>
            <person name="Wang J."/>
        </authorList>
    </citation>
    <scope>NUCLEOTIDE SEQUENCE [LARGE SCALE GENOMIC DNA]</scope>
    <source>
        <strain evidence="10">05x7-T-G4-1.051#20</strain>
    </source>
</reference>
<dbReference type="EMBL" id="JH816920">
    <property type="protein sequence ID" value="EKC24774.1"/>
    <property type="molecule type" value="Genomic_DNA"/>
</dbReference>
<keyword evidence="4" id="KW-0597">Phosphoprotein</keyword>
<feature type="compositionally biased region" description="Basic and acidic residues" evidence="9">
    <location>
        <begin position="1948"/>
        <end position="1963"/>
    </location>
</feature>
<dbReference type="InterPro" id="IPR000906">
    <property type="entry name" value="ZU5_dom"/>
</dbReference>
<feature type="compositionally biased region" description="Basic and acidic residues" evidence="9">
    <location>
        <begin position="1975"/>
        <end position="1989"/>
    </location>
</feature>
<dbReference type="FunCoup" id="K1Q086">
    <property type="interactions" value="107"/>
</dbReference>
<dbReference type="FunFam" id="1.25.40.20:FF:000003">
    <property type="entry name" value="Ankyrin, isoform B"/>
    <property type="match status" value="1"/>
</dbReference>
<feature type="compositionally biased region" description="Acidic residues" evidence="9">
    <location>
        <begin position="2000"/>
        <end position="2028"/>
    </location>
</feature>
<dbReference type="Gene3D" id="1.10.533.10">
    <property type="entry name" value="Death Domain, Fas"/>
    <property type="match status" value="1"/>
</dbReference>
<dbReference type="Gene3D" id="2.60.220.30">
    <property type="match status" value="2"/>
</dbReference>
<feature type="region of interest" description="Disordered" evidence="9">
    <location>
        <begin position="1913"/>
        <end position="2031"/>
    </location>
</feature>
<dbReference type="FunFam" id="1.25.40.20:FF:000095">
    <property type="entry name" value="Ankyrin 2, isoform J"/>
    <property type="match status" value="1"/>
</dbReference>
<dbReference type="SUPFAM" id="SSF48403">
    <property type="entry name" value="Ankyrin repeat"/>
    <property type="match status" value="2"/>
</dbReference>
<feature type="compositionally biased region" description="Basic and acidic residues" evidence="9">
    <location>
        <begin position="1913"/>
        <end position="1928"/>
    </location>
</feature>
<evidence type="ECO:0000256" key="1">
    <source>
        <dbReference type="ARBA" id="ARBA00004245"/>
    </source>
</evidence>
<evidence type="ECO:0000256" key="9">
    <source>
        <dbReference type="SAM" id="MobiDB-lite"/>
    </source>
</evidence>
<dbReference type="Gene3D" id="1.25.40.20">
    <property type="entry name" value="Ankyrin repeat-containing domain"/>
    <property type="match status" value="3"/>
</dbReference>
<evidence type="ECO:0000256" key="3">
    <source>
        <dbReference type="ARBA" id="ARBA00022490"/>
    </source>
</evidence>
<sequence>MYFGWLFAEEVSVIEAEVTGPLVMMVSELVGLEVDESDGNTSFLRAARDGNLQEVLEYLKGSTDINTSNPNGLNALHLASKEGHIDIVQELLKRGANVEAATKKGNTALHIASLAGHLNIVNLLVENGAKYDVQAHVGFTPLYMAAQEGHADVVKYLLSSGANQSLSTKDGFTPLAVALQQGHERVVSVLLENDTKGKVKLPALHVTARKDDVKSAALLLQNEQNNVDGQTKSGFTPLHIAAHYGNTNVGSLLIQRGADVNFKAKNNITPLHVASRWGKPNMVTLLLDNHGIADERTRDGLTPLHCAARSGHENVVDLLIERGAPKSAKTKNGLTPLHMAAQGDHVDCARLLLYHRAPVDDVTVDYLTPLHVAAHCGNVKTAKLLLDRKCDPNSRALNGFTPLHIACKKNRIKVVELLLKYGATIEATTESGLTPLHVASFMGHMNIVIYLIQNNANPDFTTVRGETALHLAARANQTDIIRILLRNGATVDARAREQQTPLHIAARLGNVDNVTLLLQLGAAPDAVTKDLYTPLHIAAKEGHEEVASVLLEHGASHSLTTKKGFTPLHIAAKYGNIKVARLLLQKDANPDCQGKNGLTPLHVATHYNHVNVALLLLDNKASPHSTAKNGYTPLHIASKKNQMDIATTLLEFGARPDAESKNGFSPLHLAAQEGHTDMVSLLLEHKADVNSKAHNGLTSLHLAAQEDKVNVAEVLVKYGTSIDPQTKAGYTPLHTACHFGQMNMVRFLLEQGASVSATTKLGYTPLHQAAQQGHVQVINLLLKNKASPNAVTNNGQTALSIAQRLGYISVVDTLTPVTEVSETLPSTEDKIKLMSPEIMQENPISDSDDEGGSSMASIRCECKNTNYVLSLHEELTFLLCFRQQGICINMYFKQEMVPCFIKVLDFRITGYFIYIRNIRLNKSLFFWKKRDDFLPSSPLFGKPLTEQHVYLPGFYEGSKMQSREDSISLGEKGGSISPLDTSYEKDVSLRTASADARPRITSEIGTSMRYPSYLERGPDYEAEMRYFSGDSLMSPRDKSKDSVFGGDYSTLDRLDTTSTNSESKIRVVDEHGSEIDYDDDLDDRMKKNTAANQFTEDFYLRQSVRYGANTSKRPIYPSSGYKSVPERPSESYAESFSVDGIDLNDEFKYMPDDSVPQQDYCEAQIMTSSYAAYTHAAPPETHLGPGVSSADKPRVGSYSGSSFSASFDPDNVAIDQTPAYSGFLISFMVDARGGAMRGRRHSGIRIIIPPNRASMPTRVTCRLIKKDKLIHPIPIGEGEALAARIIEMGPVATKFLGRIVIELPHFASLRGKEREIKIMRSNNGDKWEEHSIVASDDAVQKALSESMEDLDYEDELAGKRVTRILTDDFPRYFALVTKVREEKQMVGEEGLILSSTVVPQVQAVFPKGAVNKSIKVGLQAQPISPDLVSKLLGNRVAVSPIVTLEPRRRRFHTAITVTIPVPKAAQKGMINQYEKEAPTLRVMYSIAEGTNPALWDDLTDQTQLTFIDDCVSFNTNVSGRFMLMDCQNVADACRFATELYREAIIVPYMARFVVFAKRTGEEEGKLRMFCMTDDRIDKTLEKQENFREVARSRDVEVLEGRPQYVEMAGNLIPITKSGDQLYISFKAFRENRLPCLVKIRDRDQEPAARVAFMKEPKVVRGELPQTPICNLNISLPDMSTSSSMEMDPEAALELKKRSSLLREHGIVVEDTISKAKINLSEVADTLKGDWVILATQLDISGDEIHKINSDYRTVNDQALAMLSLWKEKKGDQATGNELERALKSIKREDVVQKCMYNVEVIQDQVEMAAAKVAMDQSGFDTFAEEIGATQDSMKRNMSLDVQFDEQEVQKESESVSDSPASAPQAYEEDTAQSPLKDDMLIPEISERRALAKEPELPEKTKDDFFDLIDKLDKYNEFKEKQERPERSADTGGMEDSQTITEEELTSTKQDRPKSDEIIAKVEELGQNMAPARAQEPTEERQDKLAHEIEDAVEQSVQAEAEAEEEEEEEEEEEKEETIIEETFQESDDGVTWRTIRKTTIITPEGQTEKFEVLGEEVRAQQAAVDELAARLSSAEEPTAVHPGETDTVEEVVDSQKVQTVESATGQTPIVVGETDVDTGLPYFANQKEPDMEKLVESLKTDLYEKEKIEKSGNESDISSSASSETEGEFNIDPLPLTAPNVEGNEPNIDRRSSIERKRKRTDSLSSSSMSDVEDNIEENTDENRGTENEPPKPKSSLHDASRLEPKSGHVHFREEDLPSSSSSSSSSTEDESNQVESTEVKSPTVTTPKIDRMEEFQFMEKPSTEHKGEKASENDEKVDSDVPVKVYRPSLVAQDTIEEGLKMLPDNVEETGNEAHPIADSDVEKQIVQAPAPPKERDSSSSSSIIETELEEEEEVAVEQVLPDGSKVRRKRFKSGESIKSENGEPESMELVEEEGPEKEAVHYEENEEILEDGTVHKVSRTRRQSLKRVKRTLISESGEEENIFDDDVAVPGKAKEDVIEVFEEPAKPVTKVEEVEVVRDDGKVMKKRMVMNRMVSNVKTFHQSFDDAGNLQEDEYEIEAIIPGTESTFVEGDDSTTSSSSSEYSDDDDDGNDEEIDVEDLDLVEEDCQSGTTVTTKQVIKQTFTSRTYETEEPKELEETGLVKRVVKKVTYDPRQPDVVCDSSEYDDEAVLEIETPVITITEANSKPANEGDDHLAYFGYKCSSDETELWIDENDFEGTGRFGFQNVVDLF</sequence>
<accession>K1Q086</accession>
<dbReference type="SMART" id="SM00005">
    <property type="entry name" value="DEATH"/>
    <property type="match status" value="1"/>
</dbReference>
<dbReference type="PROSITE" id="PS51145">
    <property type="entry name" value="ZU5"/>
    <property type="match status" value="2"/>
</dbReference>
<dbReference type="SUPFAM" id="SSF47986">
    <property type="entry name" value="DEATH domain"/>
    <property type="match status" value="1"/>
</dbReference>
<feature type="compositionally biased region" description="Basic and acidic residues" evidence="9">
    <location>
        <begin position="2221"/>
        <end position="2256"/>
    </location>
</feature>
<protein>
    <submittedName>
        <fullName evidence="10">Ankyrin-2</fullName>
    </submittedName>
</protein>
<keyword evidence="6" id="KW-0040">ANK repeat</keyword>
<proteinExistence type="predicted"/>